<organism evidence="3 4">
    <name type="scientific">Lutimaribacter marinistellae</name>
    <dbReference type="NCBI Taxonomy" id="1820329"/>
    <lineage>
        <taxon>Bacteria</taxon>
        <taxon>Pseudomonadati</taxon>
        <taxon>Pseudomonadota</taxon>
        <taxon>Alphaproteobacteria</taxon>
        <taxon>Rhodobacterales</taxon>
        <taxon>Roseobacteraceae</taxon>
        <taxon>Lutimaribacter</taxon>
    </lineage>
</organism>
<evidence type="ECO:0000256" key="1">
    <source>
        <dbReference type="ARBA" id="ARBA00023172"/>
    </source>
</evidence>
<evidence type="ECO:0000313" key="3">
    <source>
        <dbReference type="EMBL" id="MFC3615388.1"/>
    </source>
</evidence>
<dbReference type="InterPro" id="IPR013762">
    <property type="entry name" value="Integrase-like_cat_sf"/>
</dbReference>
<dbReference type="Proteomes" id="UP001595629">
    <property type="component" value="Unassembled WGS sequence"/>
</dbReference>
<sequence length="509" mass="58203">MSNKTSTLSDGLELRGRMYYARFRVPTRFYSVETRREVNKSLKTRDRRQARFKLEQMRTQHEMQWESLLAEKEGRGTIDSFIQMTSFLETLSLPFRPLQNIVGGPLEDVLARIEKIDNFGTTSEAVPAVLGVRQFPEVKVSEMADLMKRHHANKISRKNAYQTRAWISKYQRAAASFIEVVEDKPINQISEANAMAFKKHWLERLEKTKLTANYVNKQIRHFRQMIDTYHEMFAVPTSERRNPFEGMNLKNAGSFSNDEGTKLPLPSNWVQRVVSGYVFAGLDKDPQAQDIAIVVAQTGARQSEICDLPPHNIVLDHPIPHVIIGFVNRDDFKCEIKNKASERVIPLVGPALDAMRRNPKGFPKYRGKGTISNEIGRYLRDNNLFPVPTDAEKAEIARRAEALGRDVNDALQRPFTFGSTRHTFEDRMQALGFTNEERAYMMGHSLTQVRGRPVYGSGPDVALRALYMELASYPTDTWSPRASAELWARVDAHLLKMGFELRRPRAQAA</sequence>
<dbReference type="Pfam" id="PF20172">
    <property type="entry name" value="DUF6538"/>
    <property type="match status" value="1"/>
</dbReference>
<comment type="caution">
    <text evidence="3">The sequence shown here is derived from an EMBL/GenBank/DDBJ whole genome shotgun (WGS) entry which is preliminary data.</text>
</comment>
<proteinExistence type="predicted"/>
<protein>
    <submittedName>
        <fullName evidence="3">DUF6538 domain-containing protein</fullName>
    </submittedName>
</protein>
<keyword evidence="1" id="KW-0233">DNA recombination</keyword>
<dbReference type="SUPFAM" id="SSF56349">
    <property type="entry name" value="DNA breaking-rejoining enzymes"/>
    <property type="match status" value="1"/>
</dbReference>
<dbReference type="Gene3D" id="1.10.443.10">
    <property type="entry name" value="Intergrase catalytic core"/>
    <property type="match status" value="1"/>
</dbReference>
<accession>A0ABV7TLR6</accession>
<dbReference type="RefSeq" id="WP_386736662.1">
    <property type="nucleotide sequence ID" value="NZ_JBHRXI010000017.1"/>
</dbReference>
<evidence type="ECO:0000313" key="4">
    <source>
        <dbReference type="Proteomes" id="UP001595629"/>
    </source>
</evidence>
<name>A0ABV7TLR6_9RHOB</name>
<feature type="domain" description="DUF6538" evidence="2">
    <location>
        <begin position="12"/>
        <end position="68"/>
    </location>
</feature>
<dbReference type="EMBL" id="JBHRXI010000017">
    <property type="protein sequence ID" value="MFC3615388.1"/>
    <property type="molecule type" value="Genomic_DNA"/>
</dbReference>
<dbReference type="InterPro" id="IPR046668">
    <property type="entry name" value="DUF6538"/>
</dbReference>
<reference evidence="4" key="1">
    <citation type="journal article" date="2019" name="Int. J. Syst. Evol. Microbiol.">
        <title>The Global Catalogue of Microorganisms (GCM) 10K type strain sequencing project: providing services to taxonomists for standard genome sequencing and annotation.</title>
        <authorList>
            <consortium name="The Broad Institute Genomics Platform"/>
            <consortium name="The Broad Institute Genome Sequencing Center for Infectious Disease"/>
            <person name="Wu L."/>
            <person name="Ma J."/>
        </authorList>
    </citation>
    <scope>NUCLEOTIDE SEQUENCE [LARGE SCALE GENOMIC DNA]</scope>
    <source>
        <strain evidence="4">KCTC 42911</strain>
    </source>
</reference>
<evidence type="ECO:0000259" key="2">
    <source>
        <dbReference type="Pfam" id="PF20172"/>
    </source>
</evidence>
<dbReference type="InterPro" id="IPR011010">
    <property type="entry name" value="DNA_brk_join_enz"/>
</dbReference>
<gene>
    <name evidence="3" type="ORF">ACFORG_16650</name>
</gene>
<keyword evidence="4" id="KW-1185">Reference proteome</keyword>